<sequence length="221" mass="24619">MGRRSGEQSVDLAQSSELQNPNLVHHRHRLHCSATRRQNGPVRRGSRDREWGAVALSVDVRLLTNRAVAPDGHLFTFDVDKERILRAREEFAANGVGDFVSAVHRDVCKDGFPSLDQLREIENGSKLILAPRIDSVFLDLPSPWEAVKSGSSVLRKGGRMCSFSPCVEQAQKSICEMRKWSLSVTKTLSVVDTNFSCGKEFNRIFGDEVVHSGFLTLAIKT</sequence>
<gene>
    <name evidence="10" type="primary">TRMT61A</name>
    <name evidence="10" type="ORF">MHBO_000284</name>
</gene>
<dbReference type="EMBL" id="JBDODL010000038">
    <property type="protein sequence ID" value="MES1918297.1"/>
    <property type="molecule type" value="Genomic_DNA"/>
</dbReference>
<dbReference type="PANTHER" id="PTHR12133:SF2">
    <property type="entry name" value="TRNA (ADENINE(58)-N(1))-METHYLTRANSFERASE CATALYTIC SUBUNIT TRMT61A"/>
    <property type="match status" value="1"/>
</dbReference>
<keyword evidence="11" id="KW-1185">Reference proteome</keyword>
<dbReference type="InterPro" id="IPR029063">
    <property type="entry name" value="SAM-dependent_MTases_sf"/>
</dbReference>
<protein>
    <recommendedName>
        <fullName evidence="2">tRNA (adenine(58)-N(1))-methyltransferase</fullName>
        <ecNumber evidence="2">2.1.1.220</ecNumber>
    </recommendedName>
</protein>
<evidence type="ECO:0000256" key="5">
    <source>
        <dbReference type="ARBA" id="ARBA00022691"/>
    </source>
</evidence>
<feature type="domain" description="tRNA (adenine(58)-N(1))-methyltransferase catalytic subunit TRM61 C-terminal" evidence="9">
    <location>
        <begin position="42"/>
        <end position="196"/>
    </location>
</feature>
<dbReference type="Pfam" id="PF08704">
    <property type="entry name" value="GCD14"/>
    <property type="match status" value="1"/>
</dbReference>
<organism evidence="10 11">
    <name type="scientific">Bonamia ostreae</name>
    <dbReference type="NCBI Taxonomy" id="126728"/>
    <lineage>
        <taxon>Eukaryota</taxon>
        <taxon>Sar</taxon>
        <taxon>Rhizaria</taxon>
        <taxon>Endomyxa</taxon>
        <taxon>Ascetosporea</taxon>
        <taxon>Haplosporida</taxon>
        <taxon>Bonamia</taxon>
    </lineage>
</organism>
<keyword evidence="7" id="KW-0539">Nucleus</keyword>
<feature type="region of interest" description="Disordered" evidence="8">
    <location>
        <begin position="1"/>
        <end position="20"/>
    </location>
</feature>
<dbReference type="GO" id="GO:0032259">
    <property type="term" value="P:methylation"/>
    <property type="evidence" value="ECO:0007669"/>
    <property type="project" value="UniProtKB-KW"/>
</dbReference>
<dbReference type="SUPFAM" id="SSF53335">
    <property type="entry name" value="S-adenosyl-L-methionine-dependent methyltransferases"/>
    <property type="match status" value="1"/>
</dbReference>
<evidence type="ECO:0000256" key="2">
    <source>
        <dbReference type="ARBA" id="ARBA00012796"/>
    </source>
</evidence>
<evidence type="ECO:0000313" key="10">
    <source>
        <dbReference type="EMBL" id="MES1918297.1"/>
    </source>
</evidence>
<comment type="caution">
    <text evidence="10">The sequence shown here is derived from an EMBL/GenBank/DDBJ whole genome shotgun (WGS) entry which is preliminary data.</text>
</comment>
<keyword evidence="4 10" id="KW-0808">Transferase</keyword>
<evidence type="ECO:0000256" key="7">
    <source>
        <dbReference type="ARBA" id="ARBA00023242"/>
    </source>
</evidence>
<name>A0ABV2AF43_9EUKA</name>
<proteinExistence type="predicted"/>
<evidence type="ECO:0000256" key="8">
    <source>
        <dbReference type="SAM" id="MobiDB-lite"/>
    </source>
</evidence>
<feature type="compositionally biased region" description="Polar residues" evidence="8">
    <location>
        <begin position="7"/>
        <end position="20"/>
    </location>
</feature>
<accession>A0ABV2AF43</accession>
<evidence type="ECO:0000256" key="6">
    <source>
        <dbReference type="ARBA" id="ARBA00022694"/>
    </source>
</evidence>
<dbReference type="PROSITE" id="PS51620">
    <property type="entry name" value="SAM_TRM61"/>
    <property type="match status" value="1"/>
</dbReference>
<dbReference type="PANTHER" id="PTHR12133">
    <property type="entry name" value="TRNA (ADENINE(58)-N(1))-METHYLTRANSFERASE"/>
    <property type="match status" value="1"/>
</dbReference>
<keyword evidence="6" id="KW-0819">tRNA processing</keyword>
<evidence type="ECO:0000313" key="11">
    <source>
        <dbReference type="Proteomes" id="UP001439008"/>
    </source>
</evidence>
<dbReference type="Proteomes" id="UP001439008">
    <property type="component" value="Unassembled WGS sequence"/>
</dbReference>
<reference evidence="10 11" key="1">
    <citation type="journal article" date="2024" name="BMC Biol.">
        <title>Comparative genomics of Ascetosporea gives new insight into the evolutionary basis for animal parasitism in Rhizaria.</title>
        <authorList>
            <person name="Hiltunen Thoren M."/>
            <person name="Onut-Brannstrom I."/>
            <person name="Alfjorden A."/>
            <person name="Peckova H."/>
            <person name="Swords F."/>
            <person name="Hooper C."/>
            <person name="Holzer A.S."/>
            <person name="Bass D."/>
            <person name="Burki F."/>
        </authorList>
    </citation>
    <scope>NUCLEOTIDE SEQUENCE [LARGE SCALE GENOMIC DNA]</scope>
    <source>
        <strain evidence="10">20-A016</strain>
    </source>
</reference>
<comment type="subcellular location">
    <subcellularLocation>
        <location evidence="1">Nucleus</location>
    </subcellularLocation>
</comment>
<dbReference type="EC" id="2.1.1.220" evidence="2"/>
<keyword evidence="5" id="KW-0949">S-adenosyl-L-methionine</keyword>
<dbReference type="InterPro" id="IPR014816">
    <property type="entry name" value="tRNA_MeTrfase_Gcd14"/>
</dbReference>
<evidence type="ECO:0000256" key="1">
    <source>
        <dbReference type="ARBA" id="ARBA00004123"/>
    </source>
</evidence>
<evidence type="ECO:0000259" key="9">
    <source>
        <dbReference type="Pfam" id="PF08704"/>
    </source>
</evidence>
<keyword evidence="3 10" id="KW-0489">Methyltransferase</keyword>
<dbReference type="InterPro" id="IPR049470">
    <property type="entry name" value="TRM61_C"/>
</dbReference>
<evidence type="ECO:0000256" key="3">
    <source>
        <dbReference type="ARBA" id="ARBA00022603"/>
    </source>
</evidence>
<dbReference type="Gene3D" id="3.40.50.150">
    <property type="entry name" value="Vaccinia Virus protein VP39"/>
    <property type="match status" value="1"/>
</dbReference>
<evidence type="ECO:0000256" key="4">
    <source>
        <dbReference type="ARBA" id="ARBA00022679"/>
    </source>
</evidence>
<dbReference type="GO" id="GO:0030731">
    <property type="term" value="F:guanidinoacetate N-methyltransferase activity"/>
    <property type="evidence" value="ECO:0007669"/>
    <property type="project" value="UniProtKB-EC"/>
</dbReference>